<dbReference type="SUPFAM" id="SSF54001">
    <property type="entry name" value="Cysteine proteinases"/>
    <property type="match status" value="1"/>
</dbReference>
<dbReference type="OrthoDB" id="289038at2759"/>
<dbReference type="Gene3D" id="3.90.70.10">
    <property type="entry name" value="Cysteine proteinases"/>
    <property type="match status" value="1"/>
</dbReference>
<proteinExistence type="predicted"/>
<dbReference type="InterPro" id="IPR028889">
    <property type="entry name" value="USP"/>
</dbReference>
<organism evidence="3 4">
    <name type="scientific">Uncinocarpus reesii (strain UAMH 1704)</name>
    <dbReference type="NCBI Taxonomy" id="336963"/>
    <lineage>
        <taxon>Eukaryota</taxon>
        <taxon>Fungi</taxon>
        <taxon>Dikarya</taxon>
        <taxon>Ascomycota</taxon>
        <taxon>Pezizomycotina</taxon>
        <taxon>Eurotiomycetes</taxon>
        <taxon>Eurotiomycetidae</taxon>
        <taxon>Onygenales</taxon>
        <taxon>Onygenaceae</taxon>
        <taxon>Uncinocarpus</taxon>
    </lineage>
</organism>
<dbReference type="InterPro" id="IPR038765">
    <property type="entry name" value="Papain-like_cys_pep_sf"/>
</dbReference>
<sequence length="720" mass="80158">MAALQRGPVSPTRDERRGRLTVMFTDWPFDCWRSPEPMGFDNETGVVCFRNCIFVILMHMPALVHWLYHHLQTPCVETTQTGECVACLLGFIAQKYRAYGKLKNQAELNSLAKETFECCQRKFWDLEVSAQQDAEEFFSKLLNHLISRFEHSQQDDRFLRHMFQTVYKIRKECEKCGIVSYEKEYDYIARISPLEDTASTLYEALERSLTGDVSRICESCRHSGLLTRRTFVRDAPEILVFQINRHGEKEGKLMGQIRYDENIVLTELLEPYAREKGEVLTYELYSAVLHKGEDVSCGHYTAYVRTPEDKWAHVNDDEVQTAALNDVLCTKGSPFGEPYILVYMRKPLQCADNNITKLTVDDSLFNGTLPPMDQSTLRPTRGAEVPPQTETTSAEQDQEAEAAMEASFELPNLEDDPNIEIGNSPPIHTAKVPLATRWEGQPAEITVNVTMGEMVLTGVLKANGFNPVTEAKGGGKAAKAAETSRPPGSSSSSLEGWGIAPASLGCLSTLVPLRPSTSHQNQANNPLSSLPPEVLSKIKPLLLTLHCLFPNEFLLALDILDRKLVRRYSLADDNTAHGTYFVLSASSRTATGSDTSHTQARLYLPEKYYQIHLHSWNCTCPAFALAAFSSLEEFAPEQNSEQVDDPWLPPSLSSALRAGDAVWDWRFGGTLGRKVGSSHGPPMCKHLLACLLASQCSGLFGHGVEQVVVSEAEMAALHAG</sequence>
<dbReference type="EMBL" id="CH476616">
    <property type="protein sequence ID" value="EEP78353.1"/>
    <property type="molecule type" value="Genomic_DNA"/>
</dbReference>
<dbReference type="InParanoid" id="C4JPM7"/>
<dbReference type="AlphaFoldDB" id="C4JPM7"/>
<dbReference type="RefSeq" id="XP_002543682.1">
    <property type="nucleotide sequence ID" value="XM_002543636.1"/>
</dbReference>
<dbReference type="GO" id="GO:0016579">
    <property type="term" value="P:protein deubiquitination"/>
    <property type="evidence" value="ECO:0007669"/>
    <property type="project" value="InterPro"/>
</dbReference>
<dbReference type="InterPro" id="IPR050164">
    <property type="entry name" value="Peptidase_C19"/>
</dbReference>
<dbReference type="GO" id="GO:0005634">
    <property type="term" value="C:nucleus"/>
    <property type="evidence" value="ECO:0007669"/>
    <property type="project" value="TreeGrafter"/>
</dbReference>
<dbReference type="PROSITE" id="PS50235">
    <property type="entry name" value="USP_3"/>
    <property type="match status" value="1"/>
</dbReference>
<dbReference type="GeneID" id="8439629"/>
<dbReference type="STRING" id="336963.C4JPM7"/>
<evidence type="ECO:0000259" key="2">
    <source>
        <dbReference type="PROSITE" id="PS50235"/>
    </source>
</evidence>
<evidence type="ECO:0000313" key="4">
    <source>
        <dbReference type="Proteomes" id="UP000002058"/>
    </source>
</evidence>
<dbReference type="HOGENOM" id="CLU_384119_0_0_1"/>
<dbReference type="eggNOG" id="KOG1865">
    <property type="taxonomic scope" value="Eukaryota"/>
</dbReference>
<gene>
    <name evidence="3" type="ORF">UREG_03199</name>
</gene>
<evidence type="ECO:0000256" key="1">
    <source>
        <dbReference type="SAM" id="MobiDB-lite"/>
    </source>
</evidence>
<dbReference type="PANTHER" id="PTHR24006">
    <property type="entry name" value="UBIQUITIN CARBOXYL-TERMINAL HYDROLASE"/>
    <property type="match status" value="1"/>
</dbReference>
<accession>C4JPM7</accession>
<dbReference type="GO" id="GO:0005829">
    <property type="term" value="C:cytosol"/>
    <property type="evidence" value="ECO:0007669"/>
    <property type="project" value="TreeGrafter"/>
</dbReference>
<dbReference type="CDD" id="cd02257">
    <property type="entry name" value="Peptidase_C19"/>
    <property type="match status" value="1"/>
</dbReference>
<protein>
    <recommendedName>
        <fullName evidence="2">USP domain-containing protein</fullName>
    </recommendedName>
</protein>
<keyword evidence="4" id="KW-1185">Reference proteome</keyword>
<name>C4JPM7_UNCRE</name>
<dbReference type="KEGG" id="ure:UREG_03199"/>
<dbReference type="VEuPathDB" id="FungiDB:UREG_03199"/>
<dbReference type="OMA" id="GDIQHIF"/>
<feature type="region of interest" description="Disordered" evidence="1">
    <location>
        <begin position="371"/>
        <end position="395"/>
    </location>
</feature>
<reference evidence="4" key="1">
    <citation type="journal article" date="2009" name="Genome Res.">
        <title>Comparative genomic analyses of the human fungal pathogens Coccidioides and their relatives.</title>
        <authorList>
            <person name="Sharpton T.J."/>
            <person name="Stajich J.E."/>
            <person name="Rounsley S.D."/>
            <person name="Gardner M.J."/>
            <person name="Wortman J.R."/>
            <person name="Jordar V.S."/>
            <person name="Maiti R."/>
            <person name="Kodira C.D."/>
            <person name="Neafsey D.E."/>
            <person name="Zeng Q."/>
            <person name="Hung C.-Y."/>
            <person name="McMahan C."/>
            <person name="Muszewska A."/>
            <person name="Grynberg M."/>
            <person name="Mandel M.A."/>
            <person name="Kellner E.M."/>
            <person name="Barker B.M."/>
            <person name="Galgiani J.N."/>
            <person name="Orbach M.J."/>
            <person name="Kirkland T.N."/>
            <person name="Cole G.T."/>
            <person name="Henn M.R."/>
            <person name="Birren B.W."/>
            <person name="Taylor J.W."/>
        </authorList>
    </citation>
    <scope>NUCLEOTIDE SEQUENCE [LARGE SCALE GENOMIC DNA]</scope>
    <source>
        <strain evidence="4">UAMH 1704</strain>
    </source>
</reference>
<dbReference type="Pfam" id="PF00443">
    <property type="entry name" value="UCH"/>
    <property type="match status" value="1"/>
</dbReference>
<dbReference type="GO" id="GO:0004843">
    <property type="term" value="F:cysteine-type deubiquitinase activity"/>
    <property type="evidence" value="ECO:0007669"/>
    <property type="project" value="InterPro"/>
</dbReference>
<dbReference type="InterPro" id="IPR001394">
    <property type="entry name" value="Peptidase_C19_UCH"/>
</dbReference>
<dbReference type="Proteomes" id="UP000002058">
    <property type="component" value="Unassembled WGS sequence"/>
</dbReference>
<feature type="domain" description="USP" evidence="2">
    <location>
        <begin position="38"/>
        <end position="346"/>
    </location>
</feature>
<evidence type="ECO:0000313" key="3">
    <source>
        <dbReference type="EMBL" id="EEP78353.1"/>
    </source>
</evidence>